<accession>A0A0P0WEQ9</accession>
<feature type="compositionally biased region" description="Low complexity" evidence="1">
    <location>
        <begin position="10"/>
        <end position="21"/>
    </location>
</feature>
<evidence type="ECO:0000313" key="2">
    <source>
        <dbReference type="EMBL" id="BAS91005.1"/>
    </source>
</evidence>
<proteinExistence type="predicted"/>
<name>A0A0P0WEQ9_ORYSJ</name>
<dbReference type="AlphaFoldDB" id="A0A0P0WEQ9"/>
<reference evidence="2 3" key="3">
    <citation type="journal article" date="2013" name="Rice">
        <title>Improvement of the Oryza sativa Nipponbare reference genome using next generation sequence and optical map data.</title>
        <authorList>
            <person name="Kawahara Y."/>
            <person name="de la Bastide M."/>
            <person name="Hamilton J.P."/>
            <person name="Kanamori H."/>
            <person name="McCombie W.R."/>
            <person name="Ouyang S."/>
            <person name="Schwartz D.C."/>
            <person name="Tanaka T."/>
            <person name="Wu J."/>
            <person name="Zhou S."/>
            <person name="Childs K.L."/>
            <person name="Davidson R.M."/>
            <person name="Lin H."/>
            <person name="Quesada-Ocampo L."/>
            <person name="Vaillancourt B."/>
            <person name="Sakai H."/>
            <person name="Lee S.S."/>
            <person name="Kim J."/>
            <person name="Numa H."/>
            <person name="Itoh T."/>
            <person name="Buell C.R."/>
            <person name="Matsumoto T."/>
        </authorList>
    </citation>
    <scope>NUCLEOTIDE SEQUENCE [LARGE SCALE GENOMIC DNA]</scope>
    <source>
        <strain evidence="3">cv. Nipponbare</strain>
    </source>
</reference>
<gene>
    <name evidence="2" type="ordered locus">Os04g0615850</name>
    <name evidence="2" type="ORF">OSNPB_040615850</name>
</gene>
<dbReference type="Gramene" id="Os04t0615850-00">
    <property type="protein sequence ID" value="Os04t0615850-00"/>
    <property type="gene ID" value="Os04g0615850"/>
</dbReference>
<dbReference type="InParanoid" id="A0A0P0WEQ9"/>
<sequence length="169" mass="16976">MGTPPALAITSGGTSGSSSETMDPRSIYLGALLAEELPSRTPPPPLRESLPRWDLGGGALDALAAAPLLHVAEDDVAALLVRVAGDPDAELAEEPRGRGLRRRRWGRRRLPAAVLPVSGIGGALAGGGGGGLGVALGSGAALLGVGGEVEVGAHDVGYAGRRLPWLRGC</sequence>
<reference evidence="2 3" key="2">
    <citation type="journal article" date="2013" name="Plant Cell Physiol.">
        <title>Rice Annotation Project Database (RAP-DB): an integrative and interactive database for rice genomics.</title>
        <authorList>
            <person name="Sakai H."/>
            <person name="Lee S.S."/>
            <person name="Tanaka T."/>
            <person name="Numa H."/>
            <person name="Kim J."/>
            <person name="Kawahara Y."/>
            <person name="Wakimoto H."/>
            <person name="Yang C.C."/>
            <person name="Iwamoto M."/>
            <person name="Abe T."/>
            <person name="Yamada Y."/>
            <person name="Muto A."/>
            <person name="Inokuchi H."/>
            <person name="Ikemura T."/>
            <person name="Matsumoto T."/>
            <person name="Sasaki T."/>
            <person name="Itoh T."/>
        </authorList>
    </citation>
    <scope>NUCLEOTIDE SEQUENCE [LARGE SCALE GENOMIC DNA]</scope>
    <source>
        <strain evidence="3">cv. Nipponbare</strain>
    </source>
</reference>
<protein>
    <submittedName>
        <fullName evidence="2">Os04g0615850 protein</fullName>
    </submittedName>
</protein>
<dbReference type="EMBL" id="AP014960">
    <property type="protein sequence ID" value="BAS91005.1"/>
    <property type="molecule type" value="Genomic_DNA"/>
</dbReference>
<evidence type="ECO:0000313" key="3">
    <source>
        <dbReference type="Proteomes" id="UP000059680"/>
    </source>
</evidence>
<dbReference type="PaxDb" id="39947-A0A0P0WEQ9"/>
<organism evidence="2 3">
    <name type="scientific">Oryza sativa subsp. japonica</name>
    <name type="common">Rice</name>
    <dbReference type="NCBI Taxonomy" id="39947"/>
    <lineage>
        <taxon>Eukaryota</taxon>
        <taxon>Viridiplantae</taxon>
        <taxon>Streptophyta</taxon>
        <taxon>Embryophyta</taxon>
        <taxon>Tracheophyta</taxon>
        <taxon>Spermatophyta</taxon>
        <taxon>Magnoliopsida</taxon>
        <taxon>Liliopsida</taxon>
        <taxon>Poales</taxon>
        <taxon>Poaceae</taxon>
        <taxon>BOP clade</taxon>
        <taxon>Oryzoideae</taxon>
        <taxon>Oryzeae</taxon>
        <taxon>Oryzinae</taxon>
        <taxon>Oryza</taxon>
        <taxon>Oryza sativa</taxon>
    </lineage>
</organism>
<dbReference type="Proteomes" id="UP000059680">
    <property type="component" value="Chromosome 4"/>
</dbReference>
<keyword evidence="3" id="KW-1185">Reference proteome</keyword>
<reference evidence="3" key="1">
    <citation type="journal article" date="2005" name="Nature">
        <title>The map-based sequence of the rice genome.</title>
        <authorList>
            <consortium name="International rice genome sequencing project (IRGSP)"/>
            <person name="Matsumoto T."/>
            <person name="Wu J."/>
            <person name="Kanamori H."/>
            <person name="Katayose Y."/>
            <person name="Fujisawa M."/>
            <person name="Namiki N."/>
            <person name="Mizuno H."/>
            <person name="Yamamoto K."/>
            <person name="Antonio B.A."/>
            <person name="Baba T."/>
            <person name="Sakata K."/>
            <person name="Nagamura Y."/>
            <person name="Aoki H."/>
            <person name="Arikawa K."/>
            <person name="Arita K."/>
            <person name="Bito T."/>
            <person name="Chiden Y."/>
            <person name="Fujitsuka N."/>
            <person name="Fukunaka R."/>
            <person name="Hamada M."/>
            <person name="Harada C."/>
            <person name="Hayashi A."/>
            <person name="Hijishita S."/>
            <person name="Honda M."/>
            <person name="Hosokawa S."/>
            <person name="Ichikawa Y."/>
            <person name="Idonuma A."/>
            <person name="Iijima M."/>
            <person name="Ikeda M."/>
            <person name="Ikeno M."/>
            <person name="Ito K."/>
            <person name="Ito S."/>
            <person name="Ito T."/>
            <person name="Ito Y."/>
            <person name="Ito Y."/>
            <person name="Iwabuchi A."/>
            <person name="Kamiya K."/>
            <person name="Karasawa W."/>
            <person name="Kurita K."/>
            <person name="Katagiri S."/>
            <person name="Kikuta A."/>
            <person name="Kobayashi H."/>
            <person name="Kobayashi N."/>
            <person name="Machita K."/>
            <person name="Maehara T."/>
            <person name="Masukawa M."/>
            <person name="Mizubayashi T."/>
            <person name="Mukai Y."/>
            <person name="Nagasaki H."/>
            <person name="Nagata Y."/>
            <person name="Naito S."/>
            <person name="Nakashima M."/>
            <person name="Nakama Y."/>
            <person name="Nakamichi Y."/>
            <person name="Nakamura M."/>
            <person name="Meguro A."/>
            <person name="Negishi M."/>
            <person name="Ohta I."/>
            <person name="Ohta T."/>
            <person name="Okamoto M."/>
            <person name="Ono N."/>
            <person name="Saji S."/>
            <person name="Sakaguchi M."/>
            <person name="Sakai K."/>
            <person name="Shibata M."/>
            <person name="Shimokawa T."/>
            <person name="Song J."/>
            <person name="Takazaki Y."/>
            <person name="Terasawa K."/>
            <person name="Tsugane M."/>
            <person name="Tsuji K."/>
            <person name="Ueda S."/>
            <person name="Waki K."/>
            <person name="Yamagata H."/>
            <person name="Yamamoto M."/>
            <person name="Yamamoto S."/>
            <person name="Yamane H."/>
            <person name="Yoshiki S."/>
            <person name="Yoshihara R."/>
            <person name="Yukawa K."/>
            <person name="Zhong H."/>
            <person name="Yano M."/>
            <person name="Yuan Q."/>
            <person name="Ouyang S."/>
            <person name="Liu J."/>
            <person name="Jones K.M."/>
            <person name="Gansberger K."/>
            <person name="Moffat K."/>
            <person name="Hill J."/>
            <person name="Bera J."/>
            <person name="Fadrosh D."/>
            <person name="Jin S."/>
            <person name="Johri S."/>
            <person name="Kim M."/>
            <person name="Overton L."/>
            <person name="Reardon M."/>
            <person name="Tsitrin T."/>
            <person name="Vuong H."/>
            <person name="Weaver B."/>
            <person name="Ciecko A."/>
            <person name="Tallon L."/>
            <person name="Jackson J."/>
            <person name="Pai G."/>
            <person name="Aken S.V."/>
            <person name="Utterback T."/>
            <person name="Reidmuller S."/>
            <person name="Feldblyum T."/>
            <person name="Hsiao J."/>
            <person name="Zismann V."/>
            <person name="Iobst S."/>
            <person name="de Vazeille A.R."/>
            <person name="Buell C.R."/>
            <person name="Ying K."/>
            <person name="Li Y."/>
            <person name="Lu T."/>
            <person name="Huang Y."/>
            <person name="Zhao Q."/>
            <person name="Feng Q."/>
            <person name="Zhang L."/>
            <person name="Zhu J."/>
            <person name="Weng Q."/>
            <person name="Mu J."/>
            <person name="Lu Y."/>
            <person name="Fan D."/>
            <person name="Liu Y."/>
            <person name="Guan J."/>
            <person name="Zhang Y."/>
            <person name="Yu S."/>
            <person name="Liu X."/>
            <person name="Zhang Y."/>
            <person name="Hong G."/>
            <person name="Han B."/>
            <person name="Choisne N."/>
            <person name="Demange N."/>
            <person name="Orjeda G."/>
            <person name="Samain S."/>
            <person name="Cattolico L."/>
            <person name="Pelletier E."/>
            <person name="Couloux A."/>
            <person name="Segurens B."/>
            <person name="Wincker P."/>
            <person name="D'Hont A."/>
            <person name="Scarpelli C."/>
            <person name="Weissenbach J."/>
            <person name="Salanoubat M."/>
            <person name="Quetier F."/>
            <person name="Yu Y."/>
            <person name="Kim H.R."/>
            <person name="Rambo T."/>
            <person name="Currie J."/>
            <person name="Collura K."/>
            <person name="Luo M."/>
            <person name="Yang T."/>
            <person name="Ammiraju J.S.S."/>
            <person name="Engler F."/>
            <person name="Soderlund C."/>
            <person name="Wing R.A."/>
            <person name="Palmer L.E."/>
            <person name="de la Bastide M."/>
            <person name="Spiegel L."/>
            <person name="Nascimento L."/>
            <person name="Zutavern T."/>
            <person name="O'Shaughnessy A."/>
            <person name="Dike S."/>
            <person name="Dedhia N."/>
            <person name="Preston R."/>
            <person name="Balija V."/>
            <person name="McCombie W.R."/>
            <person name="Chow T."/>
            <person name="Chen H."/>
            <person name="Chung M."/>
            <person name="Chen C."/>
            <person name="Shaw J."/>
            <person name="Wu H."/>
            <person name="Hsiao K."/>
            <person name="Chao Y."/>
            <person name="Chu M."/>
            <person name="Cheng C."/>
            <person name="Hour A."/>
            <person name="Lee P."/>
            <person name="Lin S."/>
            <person name="Lin Y."/>
            <person name="Liou J."/>
            <person name="Liu S."/>
            <person name="Hsing Y."/>
            <person name="Raghuvanshi S."/>
            <person name="Mohanty A."/>
            <person name="Bharti A.K."/>
            <person name="Gaur A."/>
            <person name="Gupta V."/>
            <person name="Kumar D."/>
            <person name="Ravi V."/>
            <person name="Vij S."/>
            <person name="Kapur A."/>
            <person name="Khurana P."/>
            <person name="Khurana P."/>
            <person name="Khurana J.P."/>
            <person name="Tyagi A.K."/>
            <person name="Gaikwad K."/>
            <person name="Singh A."/>
            <person name="Dalal V."/>
            <person name="Srivastava S."/>
            <person name="Dixit A."/>
            <person name="Pal A.K."/>
            <person name="Ghazi I.A."/>
            <person name="Yadav M."/>
            <person name="Pandit A."/>
            <person name="Bhargava A."/>
            <person name="Sureshbabu K."/>
            <person name="Batra K."/>
            <person name="Sharma T.R."/>
            <person name="Mohapatra T."/>
            <person name="Singh N.K."/>
            <person name="Messing J."/>
            <person name="Nelson A.B."/>
            <person name="Fuks G."/>
            <person name="Kavchok S."/>
            <person name="Keizer G."/>
            <person name="Linton E."/>
            <person name="Llaca V."/>
            <person name="Song R."/>
            <person name="Tanyolac B."/>
            <person name="Young S."/>
            <person name="Ho-Il K."/>
            <person name="Hahn J.H."/>
            <person name="Sangsakoo G."/>
            <person name="Vanavichit A."/>
            <person name="de Mattos Luiz.A.T."/>
            <person name="Zimmer P.D."/>
            <person name="Malone G."/>
            <person name="Dellagostin O."/>
            <person name="de Oliveira A.C."/>
            <person name="Bevan M."/>
            <person name="Bancroft I."/>
            <person name="Minx P."/>
            <person name="Cordum H."/>
            <person name="Wilson R."/>
            <person name="Cheng Z."/>
            <person name="Jin W."/>
            <person name="Jiang J."/>
            <person name="Leong S.A."/>
            <person name="Iwama H."/>
            <person name="Gojobori T."/>
            <person name="Itoh T."/>
            <person name="Niimura Y."/>
            <person name="Fujii Y."/>
            <person name="Habara T."/>
            <person name="Sakai H."/>
            <person name="Sato Y."/>
            <person name="Wilson G."/>
            <person name="Kumar K."/>
            <person name="McCouch S."/>
            <person name="Juretic N."/>
            <person name="Hoen D."/>
            <person name="Wright S."/>
            <person name="Bruskiewich R."/>
            <person name="Bureau T."/>
            <person name="Miyao A."/>
            <person name="Hirochika H."/>
            <person name="Nishikawa T."/>
            <person name="Kadowaki K."/>
            <person name="Sugiura M."/>
            <person name="Burr B."/>
            <person name="Sasaki T."/>
        </authorList>
    </citation>
    <scope>NUCLEOTIDE SEQUENCE [LARGE SCALE GENOMIC DNA]</scope>
    <source>
        <strain evidence="3">cv. Nipponbare</strain>
    </source>
</reference>
<feature type="region of interest" description="Disordered" evidence="1">
    <location>
        <begin position="1"/>
        <end position="23"/>
    </location>
</feature>
<evidence type="ECO:0000256" key="1">
    <source>
        <dbReference type="SAM" id="MobiDB-lite"/>
    </source>
</evidence>